<organism evidence="1 2">
    <name type="scientific">Carnegiea gigantea</name>
    <dbReference type="NCBI Taxonomy" id="171969"/>
    <lineage>
        <taxon>Eukaryota</taxon>
        <taxon>Viridiplantae</taxon>
        <taxon>Streptophyta</taxon>
        <taxon>Embryophyta</taxon>
        <taxon>Tracheophyta</taxon>
        <taxon>Spermatophyta</taxon>
        <taxon>Magnoliopsida</taxon>
        <taxon>eudicotyledons</taxon>
        <taxon>Gunneridae</taxon>
        <taxon>Pentapetalae</taxon>
        <taxon>Caryophyllales</taxon>
        <taxon>Cactineae</taxon>
        <taxon>Cactaceae</taxon>
        <taxon>Cactoideae</taxon>
        <taxon>Echinocereeae</taxon>
        <taxon>Carnegiea</taxon>
    </lineage>
</organism>
<name>A0A9Q1GM41_9CARY</name>
<evidence type="ECO:0000313" key="2">
    <source>
        <dbReference type="Proteomes" id="UP001153076"/>
    </source>
</evidence>
<proteinExistence type="predicted"/>
<protein>
    <submittedName>
        <fullName evidence="1">Uncharacterized protein</fullName>
    </submittedName>
</protein>
<sequence>MGRLINDISRSVTAVLTSRVPISVRGKTDPISFWFGCQQFLLPLVSISQGLLSQATFPITGESLEFHFLMLSLLEEANLRVLAPVSSPAVGVLYLLLHFIMSGSSKRFVAIESKSFDLAVVGSEEDTLKIFENGRRTFIIFRVGSNERGWARIFDALTEIANPSLGSTGALNRSPPPRAIDQWCCASTSTSTSTSTSGVLS</sequence>
<gene>
    <name evidence="1" type="ORF">Cgig2_000304</name>
</gene>
<dbReference type="Proteomes" id="UP001153076">
    <property type="component" value="Unassembled WGS sequence"/>
</dbReference>
<reference evidence="1" key="1">
    <citation type="submission" date="2022-04" db="EMBL/GenBank/DDBJ databases">
        <title>Carnegiea gigantea Genome sequencing and assembly v2.</title>
        <authorList>
            <person name="Copetti D."/>
            <person name="Sanderson M.J."/>
            <person name="Burquez A."/>
            <person name="Wojciechowski M.F."/>
        </authorList>
    </citation>
    <scope>NUCLEOTIDE SEQUENCE</scope>
    <source>
        <strain evidence="1">SGP5-SGP5p</strain>
        <tissue evidence="1">Aerial part</tissue>
    </source>
</reference>
<comment type="caution">
    <text evidence="1">The sequence shown here is derived from an EMBL/GenBank/DDBJ whole genome shotgun (WGS) entry which is preliminary data.</text>
</comment>
<evidence type="ECO:0000313" key="1">
    <source>
        <dbReference type="EMBL" id="KAJ8421797.1"/>
    </source>
</evidence>
<accession>A0A9Q1GM41</accession>
<dbReference type="AlphaFoldDB" id="A0A9Q1GM41"/>
<dbReference type="EMBL" id="JAKOGI010002528">
    <property type="protein sequence ID" value="KAJ8421797.1"/>
    <property type="molecule type" value="Genomic_DNA"/>
</dbReference>
<keyword evidence="2" id="KW-1185">Reference proteome</keyword>